<accession>A0A1R3H0K3</accession>
<comment type="caution">
    <text evidence="1">The sequence shown here is derived from an EMBL/GenBank/DDBJ whole genome shotgun (WGS) entry which is preliminary data.</text>
</comment>
<name>A0A1R3H0K3_COCAP</name>
<dbReference type="Proteomes" id="UP000188268">
    <property type="component" value="Unassembled WGS sequence"/>
</dbReference>
<gene>
    <name evidence="1" type="ORF">CCACVL1_22204</name>
</gene>
<proteinExistence type="predicted"/>
<reference evidence="1 2" key="1">
    <citation type="submission" date="2013-09" db="EMBL/GenBank/DDBJ databases">
        <title>Corchorus capsularis genome sequencing.</title>
        <authorList>
            <person name="Alam M."/>
            <person name="Haque M.S."/>
            <person name="Islam M.S."/>
            <person name="Emdad E.M."/>
            <person name="Islam M.M."/>
            <person name="Ahmed B."/>
            <person name="Halim A."/>
            <person name="Hossen Q.M.M."/>
            <person name="Hossain M.Z."/>
            <person name="Ahmed R."/>
            <person name="Khan M.M."/>
            <person name="Islam R."/>
            <person name="Rashid M.M."/>
            <person name="Khan S.A."/>
            <person name="Rahman M.S."/>
            <person name="Alam M."/>
        </authorList>
    </citation>
    <scope>NUCLEOTIDE SEQUENCE [LARGE SCALE GENOMIC DNA]</scope>
    <source>
        <strain evidence="2">cv. CVL-1</strain>
        <tissue evidence="1">Whole seedling</tissue>
    </source>
</reference>
<keyword evidence="2" id="KW-1185">Reference proteome</keyword>
<evidence type="ECO:0000313" key="2">
    <source>
        <dbReference type="Proteomes" id="UP000188268"/>
    </source>
</evidence>
<dbReference type="AlphaFoldDB" id="A0A1R3H0K3"/>
<dbReference type="Gramene" id="OMO63898">
    <property type="protein sequence ID" value="OMO63898"/>
    <property type="gene ID" value="CCACVL1_22204"/>
</dbReference>
<sequence length="27" mass="3180">MAFGNWLRLARLHWVFPSYVMLGPYGP</sequence>
<dbReference type="EMBL" id="AWWV01012863">
    <property type="protein sequence ID" value="OMO63898.1"/>
    <property type="molecule type" value="Genomic_DNA"/>
</dbReference>
<evidence type="ECO:0000313" key="1">
    <source>
        <dbReference type="EMBL" id="OMO63898.1"/>
    </source>
</evidence>
<protein>
    <submittedName>
        <fullName evidence="1">Uncharacterized protein</fullName>
    </submittedName>
</protein>
<organism evidence="1 2">
    <name type="scientific">Corchorus capsularis</name>
    <name type="common">Jute</name>
    <dbReference type="NCBI Taxonomy" id="210143"/>
    <lineage>
        <taxon>Eukaryota</taxon>
        <taxon>Viridiplantae</taxon>
        <taxon>Streptophyta</taxon>
        <taxon>Embryophyta</taxon>
        <taxon>Tracheophyta</taxon>
        <taxon>Spermatophyta</taxon>
        <taxon>Magnoliopsida</taxon>
        <taxon>eudicotyledons</taxon>
        <taxon>Gunneridae</taxon>
        <taxon>Pentapetalae</taxon>
        <taxon>rosids</taxon>
        <taxon>malvids</taxon>
        <taxon>Malvales</taxon>
        <taxon>Malvaceae</taxon>
        <taxon>Grewioideae</taxon>
        <taxon>Apeibeae</taxon>
        <taxon>Corchorus</taxon>
    </lineage>
</organism>